<reference evidence="2" key="1">
    <citation type="journal article" date="2020" name="Nature">
        <title>Giant virus diversity and host interactions through global metagenomics.</title>
        <authorList>
            <person name="Schulz F."/>
            <person name="Roux S."/>
            <person name="Paez-Espino D."/>
            <person name="Jungbluth S."/>
            <person name="Walsh D.A."/>
            <person name="Denef V.J."/>
            <person name="McMahon K.D."/>
            <person name="Konstantinidis K.T."/>
            <person name="Eloe-Fadrosh E.A."/>
            <person name="Kyrpides N.C."/>
            <person name="Woyke T."/>
        </authorList>
    </citation>
    <scope>NUCLEOTIDE SEQUENCE</scope>
    <source>
        <strain evidence="2">GVMAG-M-3300023184-77</strain>
    </source>
</reference>
<keyword evidence="1" id="KW-0812">Transmembrane</keyword>
<evidence type="ECO:0000256" key="1">
    <source>
        <dbReference type="SAM" id="Phobius"/>
    </source>
</evidence>
<protein>
    <submittedName>
        <fullName evidence="2">Uncharacterized protein</fullName>
    </submittedName>
</protein>
<dbReference type="EMBL" id="MN740165">
    <property type="protein sequence ID" value="QHT91276.1"/>
    <property type="molecule type" value="Genomic_DNA"/>
</dbReference>
<sequence length="135" mass="15338">MKGAKNEMLILLVASGITFLCVLFLFEKISIHSYAIIRPSLQAKEAFMNQPLKNDVYDISNADKPYMLLTDVLQPKNCLGMLNAKRCYDGDFQTRIEKTGSYNQMTNNYKHGDPESCSAPFTEFVSSYYKVEALK</sequence>
<name>A0A6C0IFN2_9ZZZZ</name>
<keyword evidence="1" id="KW-0472">Membrane</keyword>
<feature type="transmembrane region" description="Helical" evidence="1">
    <location>
        <begin position="9"/>
        <end position="26"/>
    </location>
</feature>
<proteinExistence type="predicted"/>
<keyword evidence="1" id="KW-1133">Transmembrane helix</keyword>
<evidence type="ECO:0000313" key="2">
    <source>
        <dbReference type="EMBL" id="QHT91276.1"/>
    </source>
</evidence>
<dbReference type="AlphaFoldDB" id="A0A6C0IFN2"/>
<accession>A0A6C0IFN2</accession>
<organism evidence="2">
    <name type="scientific">viral metagenome</name>
    <dbReference type="NCBI Taxonomy" id="1070528"/>
    <lineage>
        <taxon>unclassified sequences</taxon>
        <taxon>metagenomes</taxon>
        <taxon>organismal metagenomes</taxon>
    </lineage>
</organism>